<organism evidence="1 2">
    <name type="scientific">Undibacterium fentianense</name>
    <dbReference type="NCBI Taxonomy" id="2828728"/>
    <lineage>
        <taxon>Bacteria</taxon>
        <taxon>Pseudomonadati</taxon>
        <taxon>Pseudomonadota</taxon>
        <taxon>Betaproteobacteria</taxon>
        <taxon>Burkholderiales</taxon>
        <taxon>Oxalobacteraceae</taxon>
        <taxon>Undibacterium</taxon>
    </lineage>
</organism>
<keyword evidence="2" id="KW-1185">Reference proteome</keyword>
<evidence type="ECO:0000313" key="1">
    <source>
        <dbReference type="EMBL" id="MBR7799146.1"/>
    </source>
</evidence>
<dbReference type="RefSeq" id="WP_212674246.1">
    <property type="nucleotide sequence ID" value="NZ_JAGSPJ010000001.1"/>
</dbReference>
<proteinExistence type="predicted"/>
<dbReference type="EMBL" id="JAGSPJ010000001">
    <property type="protein sequence ID" value="MBR7799146.1"/>
    <property type="molecule type" value="Genomic_DNA"/>
</dbReference>
<sequence>MNKLKKKDKYVSEHVVTFHSSAALFISADQLLSDGMMSEEESQISKDSHIYLICQRPSLSFEKSSFEYLDGHLIGNLLYTKNEKEEKIPFKQEFPLLDGVIEVRLSNYPHREVQTFDEQGNQVRRLPANFLAHKLAWDGSIADLSDLKVLYIGQSFGSGKRTAIERLRSHSTFQKILADTCYSSPDSEIILVTVRYEPYGFMTSMDGRDKEAISDERDDRRFKSILENPLKKGQQISLVEAALIRYFQPHYNDKFKKKFPSRDVKVLAECFHLDFSGLIVSLDITDSPLALFSDVVPSSQTHMISISLVDQNERRGFFQASDGEGNFRKTLPNIFNLSK</sequence>
<comment type="caution">
    <text evidence="1">The sequence shown here is derived from an EMBL/GenBank/DDBJ whole genome shotgun (WGS) entry which is preliminary data.</text>
</comment>
<gene>
    <name evidence="1" type="ORF">KDM90_03960</name>
</gene>
<name>A0A941E0K9_9BURK</name>
<dbReference type="AlphaFoldDB" id="A0A941E0K9"/>
<dbReference type="Proteomes" id="UP000678545">
    <property type="component" value="Unassembled WGS sequence"/>
</dbReference>
<evidence type="ECO:0000313" key="2">
    <source>
        <dbReference type="Proteomes" id="UP000678545"/>
    </source>
</evidence>
<accession>A0A941E0K9</accession>
<protein>
    <submittedName>
        <fullName evidence="1">Uncharacterized protein</fullName>
    </submittedName>
</protein>
<reference evidence="1" key="1">
    <citation type="submission" date="2021-04" db="EMBL/GenBank/DDBJ databases">
        <title>novel species isolated from subtropical streams in China.</title>
        <authorList>
            <person name="Lu H."/>
        </authorList>
    </citation>
    <scope>NUCLEOTIDE SEQUENCE</scope>
    <source>
        <strain evidence="1">FT137W</strain>
    </source>
</reference>